<gene>
    <name evidence="1" type="ORF">XYCOK13_42140</name>
</gene>
<evidence type="ECO:0000313" key="1">
    <source>
        <dbReference type="EMBL" id="GIQ71390.1"/>
    </source>
</evidence>
<dbReference type="RefSeq" id="WP_213414188.1">
    <property type="nucleotide sequence ID" value="NZ_BOVK01000085.1"/>
</dbReference>
<name>A0A8J4M4N5_9BACL</name>
<accession>A0A8J4M4N5</accession>
<keyword evidence="2" id="KW-1185">Reference proteome</keyword>
<dbReference type="Proteomes" id="UP000677918">
    <property type="component" value="Unassembled WGS sequence"/>
</dbReference>
<organism evidence="1 2">
    <name type="scientific">Xylanibacillus composti</name>
    <dbReference type="NCBI Taxonomy" id="1572762"/>
    <lineage>
        <taxon>Bacteria</taxon>
        <taxon>Bacillati</taxon>
        <taxon>Bacillota</taxon>
        <taxon>Bacilli</taxon>
        <taxon>Bacillales</taxon>
        <taxon>Paenibacillaceae</taxon>
        <taxon>Xylanibacillus</taxon>
    </lineage>
</organism>
<comment type="caution">
    <text evidence="1">The sequence shown here is derived from an EMBL/GenBank/DDBJ whole genome shotgun (WGS) entry which is preliminary data.</text>
</comment>
<sequence>MQYNRVCRKLVSGRGADVLPCASRTRRPGIGPGCAGLAAAEAQQEACGVQYNCVCHKLVVGARGGCAALRFANTEAGDYAVHLTEHIQAVGV</sequence>
<proteinExistence type="predicted"/>
<protein>
    <submittedName>
        <fullName evidence="1">Uncharacterized protein</fullName>
    </submittedName>
</protein>
<evidence type="ECO:0000313" key="2">
    <source>
        <dbReference type="Proteomes" id="UP000677918"/>
    </source>
</evidence>
<reference evidence="1" key="1">
    <citation type="submission" date="2021-04" db="EMBL/GenBank/DDBJ databases">
        <title>Draft genome sequence of Xylanibacillus composti strain K13.</title>
        <authorList>
            <person name="Uke A."/>
            <person name="Chhe C."/>
            <person name="Baramee S."/>
            <person name="Kosugi A."/>
        </authorList>
    </citation>
    <scope>NUCLEOTIDE SEQUENCE</scope>
    <source>
        <strain evidence="1">K13</strain>
    </source>
</reference>
<dbReference type="EMBL" id="BOVK01000085">
    <property type="protein sequence ID" value="GIQ71390.1"/>
    <property type="molecule type" value="Genomic_DNA"/>
</dbReference>
<dbReference type="AlphaFoldDB" id="A0A8J4M4N5"/>